<name>A0A2X4UFS9_9NOCA</name>
<dbReference type="AlphaFoldDB" id="A0A2X4UFS9"/>
<organism evidence="1 2">
    <name type="scientific">Rhodococcus coprophilus</name>
    <dbReference type="NCBI Taxonomy" id="38310"/>
    <lineage>
        <taxon>Bacteria</taxon>
        <taxon>Bacillati</taxon>
        <taxon>Actinomycetota</taxon>
        <taxon>Actinomycetes</taxon>
        <taxon>Mycobacteriales</taxon>
        <taxon>Nocardiaceae</taxon>
        <taxon>Rhodococcus</taxon>
    </lineage>
</organism>
<dbReference type="STRING" id="1219011.GCA_001895045_01423"/>
<dbReference type="InterPro" id="IPR047681">
    <property type="entry name" value="PPA1309-like"/>
</dbReference>
<dbReference type="Proteomes" id="UP000249091">
    <property type="component" value="Chromosome 1"/>
</dbReference>
<gene>
    <name evidence="1" type="ORF">NCTC10994_03985</name>
</gene>
<proteinExistence type="predicted"/>
<evidence type="ECO:0000313" key="2">
    <source>
        <dbReference type="Proteomes" id="UP000249091"/>
    </source>
</evidence>
<dbReference type="NCBIfam" id="NF040618">
    <property type="entry name" value="PPA1309_fam"/>
    <property type="match status" value="1"/>
</dbReference>
<protein>
    <submittedName>
        <fullName evidence="1">Uncharacterized protein</fullName>
    </submittedName>
</protein>
<accession>A0A2X4UFS9</accession>
<sequence>MNQHLPVPSEAALARTVHEIIDYVDAEGWDQPPIMFALVPTVLLAASEPSLSDQLDEGHEYTPIAQEPFPDDVQGGSPALGEFLATTSWPSSVAGCALVQEIVVLPPNAGADFDGAPVPLVTDAHAVDDAARYAAYAHPDSRRARLISAVLRDGPAMTLLQLRPTDEDDPFAGAELRTYENLAPEVAAALYATLEAEDDD</sequence>
<reference evidence="1 2" key="1">
    <citation type="submission" date="2018-06" db="EMBL/GenBank/DDBJ databases">
        <authorList>
            <consortium name="Pathogen Informatics"/>
            <person name="Doyle S."/>
        </authorList>
    </citation>
    <scope>NUCLEOTIDE SEQUENCE [LARGE SCALE GENOMIC DNA]</scope>
    <source>
        <strain evidence="1 2">NCTC10994</strain>
    </source>
</reference>
<keyword evidence="2" id="KW-1185">Reference proteome</keyword>
<dbReference type="KEGG" id="rcr:NCTC10994_03985"/>
<dbReference type="RefSeq" id="WP_072699394.1">
    <property type="nucleotide sequence ID" value="NZ_JAFBBL010000001.1"/>
</dbReference>
<evidence type="ECO:0000313" key="1">
    <source>
        <dbReference type="EMBL" id="SQI38746.1"/>
    </source>
</evidence>
<dbReference type="EMBL" id="LS483468">
    <property type="protein sequence ID" value="SQI38746.1"/>
    <property type="molecule type" value="Genomic_DNA"/>
</dbReference>